<sequence length="395" mass="44325">MVLDDWRELKRLGDERMARVRALEGFYVLWPRYCSAWTQHLHEVAQGSTYRADPRFLGFCEVGEKPTLPNAMIPVPPSQEGAISMLEYLRQRSRNPRIGLMCFPGTHGEWALWQGVQGQFDYLAHMAASGAAHTYVPVIEEREHYLAEIASYQAMMAEMDLLSRQTLAARIHAYLALDRGPLLRYMISADYQYFNGASPHCSFVPREHEIYIDVGASQGECLGRMAGLVGPGSELWGLEPNRLDFASLRSLSWLLPIRAERVVAGPTHGGSVAFYTDPDYPHGSRFVLPSDSAQWREARKEWIETLPAVSLDGLVPGQATMIKADVEGGELGILEGATRHLAQPECRLSIAAYHYPNDLLALSRFMRGLGRKRHAVRGHHASVWDLVLYVHEEAA</sequence>
<reference evidence="3" key="1">
    <citation type="submission" date="2017-05" db="EMBL/GenBank/DDBJ databases">
        <title>Complete and WGS of Bordetella genogroups.</title>
        <authorList>
            <person name="Spilker T."/>
            <person name="Lipuma J."/>
        </authorList>
    </citation>
    <scope>NUCLEOTIDE SEQUENCE [LARGE SCALE GENOMIC DNA]</scope>
    <source>
        <strain evidence="3">AU6712</strain>
    </source>
</reference>
<dbReference type="InterPro" id="IPR006342">
    <property type="entry name" value="FkbM_mtfrase"/>
</dbReference>
<dbReference type="OrthoDB" id="5329963at2"/>
<name>A0A261VJX6_9BORD</name>
<gene>
    <name evidence="2" type="ORF">CAL22_08185</name>
</gene>
<dbReference type="Gene3D" id="3.40.50.150">
    <property type="entry name" value="Vaccinia Virus protein VP39"/>
    <property type="match status" value="1"/>
</dbReference>
<accession>A0A261VJX6</accession>
<dbReference type="RefSeq" id="WP_094812097.1">
    <property type="nucleotide sequence ID" value="NZ_NEVU01000002.1"/>
</dbReference>
<dbReference type="InterPro" id="IPR029063">
    <property type="entry name" value="SAM-dependent_MTases_sf"/>
</dbReference>
<comment type="caution">
    <text evidence="2">The sequence shown here is derived from an EMBL/GenBank/DDBJ whole genome shotgun (WGS) entry which is preliminary data.</text>
</comment>
<dbReference type="Pfam" id="PF05050">
    <property type="entry name" value="Methyltransf_21"/>
    <property type="match status" value="1"/>
</dbReference>
<dbReference type="Proteomes" id="UP000216429">
    <property type="component" value="Unassembled WGS sequence"/>
</dbReference>
<evidence type="ECO:0000313" key="2">
    <source>
        <dbReference type="EMBL" id="OZI74444.1"/>
    </source>
</evidence>
<feature type="domain" description="Methyltransferase FkbM" evidence="1">
    <location>
        <begin position="213"/>
        <end position="367"/>
    </location>
</feature>
<evidence type="ECO:0000313" key="3">
    <source>
        <dbReference type="Proteomes" id="UP000216429"/>
    </source>
</evidence>
<dbReference type="SUPFAM" id="SSF53335">
    <property type="entry name" value="S-adenosyl-L-methionine-dependent methyltransferases"/>
    <property type="match status" value="1"/>
</dbReference>
<organism evidence="2 3">
    <name type="scientific">Bordetella genomosp. 12</name>
    <dbReference type="NCBI Taxonomy" id="463035"/>
    <lineage>
        <taxon>Bacteria</taxon>
        <taxon>Pseudomonadati</taxon>
        <taxon>Pseudomonadota</taxon>
        <taxon>Betaproteobacteria</taxon>
        <taxon>Burkholderiales</taxon>
        <taxon>Alcaligenaceae</taxon>
        <taxon>Bordetella</taxon>
    </lineage>
</organism>
<dbReference type="EMBL" id="NEVU01000002">
    <property type="protein sequence ID" value="OZI74444.1"/>
    <property type="molecule type" value="Genomic_DNA"/>
</dbReference>
<protein>
    <recommendedName>
        <fullName evidence="1">Methyltransferase FkbM domain-containing protein</fullName>
    </recommendedName>
</protein>
<proteinExistence type="predicted"/>
<keyword evidence="3" id="KW-1185">Reference proteome</keyword>
<evidence type="ECO:0000259" key="1">
    <source>
        <dbReference type="Pfam" id="PF05050"/>
    </source>
</evidence>
<dbReference type="AlphaFoldDB" id="A0A261VJX6"/>